<dbReference type="PANTHER" id="PTHR24198:SF165">
    <property type="entry name" value="ANKYRIN REPEAT-CONTAINING PROTEIN-RELATED"/>
    <property type="match status" value="1"/>
</dbReference>
<evidence type="ECO:0008006" key="6">
    <source>
        <dbReference type="Google" id="ProtNLM"/>
    </source>
</evidence>
<dbReference type="GeneID" id="81367889"/>
<dbReference type="PROSITE" id="PS50088">
    <property type="entry name" value="ANK_REPEAT"/>
    <property type="match status" value="7"/>
</dbReference>
<feature type="repeat" description="ANK" evidence="3">
    <location>
        <begin position="334"/>
        <end position="363"/>
    </location>
</feature>
<feature type="repeat" description="ANK" evidence="3">
    <location>
        <begin position="541"/>
        <end position="576"/>
    </location>
</feature>
<keyword evidence="1" id="KW-0677">Repeat</keyword>
<dbReference type="SUPFAM" id="SSF48403">
    <property type="entry name" value="Ankyrin repeat"/>
    <property type="match status" value="2"/>
</dbReference>
<dbReference type="RefSeq" id="XP_056491643.1">
    <property type="nucleotide sequence ID" value="XM_056628909.1"/>
</dbReference>
<dbReference type="OrthoDB" id="366390at2759"/>
<dbReference type="SMART" id="SM00248">
    <property type="entry name" value="ANK"/>
    <property type="match status" value="14"/>
</dbReference>
<keyword evidence="5" id="KW-1185">Reference proteome</keyword>
<comment type="caution">
    <text evidence="4">The sequence shown here is derived from an EMBL/GenBank/DDBJ whole genome shotgun (WGS) entry which is preliminary data.</text>
</comment>
<feature type="repeat" description="ANK" evidence="3">
    <location>
        <begin position="184"/>
        <end position="216"/>
    </location>
</feature>
<accession>A0A9W9W6P4</accession>
<dbReference type="InterPro" id="IPR002110">
    <property type="entry name" value="Ankyrin_rpt"/>
</dbReference>
<dbReference type="EMBL" id="JAPZBU010000005">
    <property type="protein sequence ID" value="KAJ5404401.1"/>
    <property type="molecule type" value="Genomic_DNA"/>
</dbReference>
<dbReference type="Pfam" id="PF13857">
    <property type="entry name" value="Ank_5"/>
    <property type="match status" value="1"/>
</dbReference>
<protein>
    <recommendedName>
        <fullName evidence="6">F-box domain-containing protein</fullName>
    </recommendedName>
</protein>
<evidence type="ECO:0000256" key="1">
    <source>
        <dbReference type="ARBA" id="ARBA00022737"/>
    </source>
</evidence>
<organism evidence="4 5">
    <name type="scientific">Penicillium cosmopolitanum</name>
    <dbReference type="NCBI Taxonomy" id="1131564"/>
    <lineage>
        <taxon>Eukaryota</taxon>
        <taxon>Fungi</taxon>
        <taxon>Dikarya</taxon>
        <taxon>Ascomycota</taxon>
        <taxon>Pezizomycotina</taxon>
        <taxon>Eurotiomycetes</taxon>
        <taxon>Eurotiomycetidae</taxon>
        <taxon>Eurotiales</taxon>
        <taxon>Aspergillaceae</taxon>
        <taxon>Penicillium</taxon>
    </lineage>
</organism>
<reference evidence="4" key="1">
    <citation type="submission" date="2022-12" db="EMBL/GenBank/DDBJ databases">
        <authorList>
            <person name="Petersen C."/>
        </authorList>
    </citation>
    <scope>NUCLEOTIDE SEQUENCE</scope>
    <source>
        <strain evidence="4">IBT 29677</strain>
    </source>
</reference>
<dbReference type="AlphaFoldDB" id="A0A9W9W6P4"/>
<name>A0A9W9W6P4_9EURO</name>
<keyword evidence="2 3" id="KW-0040">ANK repeat</keyword>
<evidence type="ECO:0000256" key="3">
    <source>
        <dbReference type="PROSITE-ProRule" id="PRU00023"/>
    </source>
</evidence>
<sequence>MSLSRLPDEIILTIADHVSSLKNINALAQTNRRCYKTLTRHLYLSSATEDSILRWAAERGRTGTVQILFDLGAFDGLHTVTTRLQEPLKIAARNGHPETITCLGKHADRFCENMQPYYQNAFGEAIEAGQIDSVKVLINHGADVNGVCADGDKAIHSAALSNGGEIIKFLVINCGVNIYNLDQHGTSALHIASAYGKLRAVNALLDCGFDPNFIDDHGDAPIHILNRSRRGPGRSFSILPKDYENVTGTLLKRGADPYRRDRYGFMPLWIAASLGRDIDVELLLKHGVDPNGLDANGNSPKPIPLEEFQEMIKESRHHDRRDPPDGFTHRVCCTPLCIAAFLGAIEVLHLLLKHGANPSFMDPCGDLPLHLAVMRKSECMVRMLITRGASVHTRDRHGWAPLQWALKFGGHDVVELLLNEGASIDCIDSNGIDPIFRVLEYGHETRNLPLLPPQIVNTGDWLITLSQGRWPHGGCTCCYGGEREPHTCQRVVGWFLERGSRVDSKDALGRTMLHQAAFQNCKGTVRLLLEKGADPMSKDQFGQIPLHMACSSSFYHARDVFKMLLDAGSDPNLKDNNGYTTLHMAAMSLYATGIRLLRLSGLADFTATDNNGNTPLHLAVDVEIGMTDQETIMEVRKADLDLSLRNNDGHTAWDLATKETDQDEHQELFVDALTCELPEDESESESSESDD</sequence>
<proteinExistence type="predicted"/>
<evidence type="ECO:0000313" key="4">
    <source>
        <dbReference type="EMBL" id="KAJ5404401.1"/>
    </source>
</evidence>
<dbReference type="PROSITE" id="PS50297">
    <property type="entry name" value="ANK_REP_REGION"/>
    <property type="match status" value="6"/>
</dbReference>
<feature type="repeat" description="ANK" evidence="3">
    <location>
        <begin position="364"/>
        <end position="396"/>
    </location>
</feature>
<evidence type="ECO:0000256" key="2">
    <source>
        <dbReference type="ARBA" id="ARBA00023043"/>
    </source>
</evidence>
<dbReference type="PANTHER" id="PTHR24198">
    <property type="entry name" value="ANKYRIN REPEAT AND PROTEIN KINASE DOMAIN-CONTAINING PROTEIN"/>
    <property type="match status" value="1"/>
</dbReference>
<dbReference type="Proteomes" id="UP001147747">
    <property type="component" value="Unassembled WGS sequence"/>
</dbReference>
<dbReference type="Pfam" id="PF12796">
    <property type="entry name" value="Ank_2"/>
    <property type="match status" value="3"/>
</dbReference>
<feature type="repeat" description="ANK" evidence="3">
    <location>
        <begin position="263"/>
        <end position="295"/>
    </location>
</feature>
<feature type="repeat" description="ANK" evidence="3">
    <location>
        <begin position="508"/>
        <end position="540"/>
    </location>
</feature>
<reference evidence="4" key="2">
    <citation type="journal article" date="2023" name="IMA Fungus">
        <title>Comparative genomic study of the Penicillium genus elucidates a diverse pangenome and 15 lateral gene transfer events.</title>
        <authorList>
            <person name="Petersen C."/>
            <person name="Sorensen T."/>
            <person name="Nielsen M.R."/>
            <person name="Sondergaard T.E."/>
            <person name="Sorensen J.L."/>
            <person name="Fitzpatrick D.A."/>
            <person name="Frisvad J.C."/>
            <person name="Nielsen K.L."/>
        </authorList>
    </citation>
    <scope>NUCLEOTIDE SEQUENCE</scope>
    <source>
        <strain evidence="4">IBT 29677</strain>
    </source>
</reference>
<dbReference type="InterPro" id="IPR036770">
    <property type="entry name" value="Ankyrin_rpt-contain_sf"/>
</dbReference>
<gene>
    <name evidence="4" type="ORF">N7509_004272</name>
</gene>
<evidence type="ECO:0000313" key="5">
    <source>
        <dbReference type="Proteomes" id="UP001147747"/>
    </source>
</evidence>
<dbReference type="Gene3D" id="1.25.40.20">
    <property type="entry name" value="Ankyrin repeat-containing domain"/>
    <property type="match status" value="3"/>
</dbReference>
<feature type="repeat" description="ANK" evidence="3">
    <location>
        <begin position="397"/>
        <end position="429"/>
    </location>
</feature>